<organism evidence="1">
    <name type="scientific">uncultured Caudovirales phage</name>
    <dbReference type="NCBI Taxonomy" id="2100421"/>
    <lineage>
        <taxon>Viruses</taxon>
        <taxon>Duplodnaviria</taxon>
        <taxon>Heunggongvirae</taxon>
        <taxon>Uroviricota</taxon>
        <taxon>Caudoviricetes</taxon>
        <taxon>Peduoviridae</taxon>
        <taxon>Maltschvirus</taxon>
        <taxon>Maltschvirus maltsch</taxon>
    </lineage>
</organism>
<name>A0A6J5MS86_9CAUD</name>
<dbReference type="EMBL" id="LR796514">
    <property type="protein sequence ID" value="CAB4149292.1"/>
    <property type="molecule type" value="Genomic_DNA"/>
</dbReference>
<evidence type="ECO:0000313" key="1">
    <source>
        <dbReference type="EMBL" id="CAB4149292.1"/>
    </source>
</evidence>
<sequence length="85" mass="9578">MAKLIGTMTDGTVHHVEITPRLEVWFELYAKKGFHKAFRDDEKQSDVYAIFHEGLRLSGVTVKPFGPDFLDTLKSVEVAESDPLA</sequence>
<gene>
    <name evidence="1" type="ORF">UFOVP538_28</name>
</gene>
<accession>A0A6J5MS86</accession>
<proteinExistence type="predicted"/>
<protein>
    <submittedName>
        <fullName evidence="1">Uncharacterized protein</fullName>
    </submittedName>
</protein>
<reference evidence="1" key="1">
    <citation type="submission" date="2020-04" db="EMBL/GenBank/DDBJ databases">
        <authorList>
            <person name="Chiriac C."/>
            <person name="Salcher M."/>
            <person name="Ghai R."/>
            <person name="Kavagutti S V."/>
        </authorList>
    </citation>
    <scope>NUCLEOTIDE SEQUENCE</scope>
</reference>